<dbReference type="Pfam" id="PF07727">
    <property type="entry name" value="RVT_2"/>
    <property type="match status" value="1"/>
</dbReference>
<proteinExistence type="predicted"/>
<feature type="domain" description="Retrotransposon Copia-like N-terminal" evidence="4">
    <location>
        <begin position="354"/>
        <end position="400"/>
    </location>
</feature>
<dbReference type="InterPro" id="IPR043502">
    <property type="entry name" value="DNA/RNA_pol_sf"/>
</dbReference>
<name>A0ABY9DXB6_VITVI</name>
<dbReference type="SUPFAM" id="SSF56672">
    <property type="entry name" value="DNA/RNA polymerases"/>
    <property type="match status" value="1"/>
</dbReference>
<organism evidence="5 6">
    <name type="scientific">Vitis vinifera</name>
    <name type="common">Grape</name>
    <dbReference type="NCBI Taxonomy" id="29760"/>
    <lineage>
        <taxon>Eukaryota</taxon>
        <taxon>Viridiplantae</taxon>
        <taxon>Streptophyta</taxon>
        <taxon>Embryophyta</taxon>
        <taxon>Tracheophyta</taxon>
        <taxon>Spermatophyta</taxon>
        <taxon>Magnoliopsida</taxon>
        <taxon>eudicotyledons</taxon>
        <taxon>Gunneridae</taxon>
        <taxon>Pentapetalae</taxon>
        <taxon>rosids</taxon>
        <taxon>Vitales</taxon>
        <taxon>Vitaceae</taxon>
        <taxon>Viteae</taxon>
        <taxon>Vitis</taxon>
    </lineage>
</organism>
<reference evidence="5 6" key="1">
    <citation type="journal article" date="2023" name="Hortic Res">
        <title>The complete reference genome for grapevine (Vitis vinifera L.) genetics and breeding.</title>
        <authorList>
            <person name="Shi X."/>
            <person name="Cao S."/>
            <person name="Wang X."/>
            <person name="Huang S."/>
            <person name="Wang Y."/>
            <person name="Liu Z."/>
            <person name="Liu W."/>
            <person name="Leng X."/>
            <person name="Peng Y."/>
            <person name="Wang N."/>
            <person name="Wang Y."/>
            <person name="Ma Z."/>
            <person name="Xu X."/>
            <person name="Zhang F."/>
            <person name="Xue H."/>
            <person name="Zhong H."/>
            <person name="Wang Y."/>
            <person name="Zhang K."/>
            <person name="Velt A."/>
            <person name="Avia K."/>
            <person name="Holtgrawe D."/>
            <person name="Grimplet J."/>
            <person name="Matus J.T."/>
            <person name="Ware D."/>
            <person name="Wu X."/>
            <person name="Wang H."/>
            <person name="Liu C."/>
            <person name="Fang Y."/>
            <person name="Rustenholz C."/>
            <person name="Cheng Z."/>
            <person name="Xiao H."/>
            <person name="Zhou Y."/>
        </authorList>
    </citation>
    <scope>NUCLEOTIDE SEQUENCE [LARGE SCALE GENOMIC DNA]</scope>
    <source>
        <strain evidence="6">cv. Pinot noir / PN40024</strain>
        <tissue evidence="5">Leaf</tissue>
    </source>
</reference>
<dbReference type="PANTHER" id="PTHR11439">
    <property type="entry name" value="GAG-POL-RELATED RETROTRANSPOSON"/>
    <property type="match status" value="1"/>
</dbReference>
<evidence type="ECO:0000313" key="5">
    <source>
        <dbReference type="EMBL" id="WKA11561.1"/>
    </source>
</evidence>
<dbReference type="Pfam" id="PF03101">
    <property type="entry name" value="FAR1"/>
    <property type="match status" value="1"/>
</dbReference>
<dbReference type="InterPro" id="IPR029472">
    <property type="entry name" value="Copia-like_N"/>
</dbReference>
<evidence type="ECO:0008006" key="7">
    <source>
        <dbReference type="Google" id="ProtNLM"/>
    </source>
</evidence>
<sequence>MQFLMGLNDSYATIHGQILLICNLYLIHVEFTHLSFNKKNRYSSIGSRPDVRGAIQESDDLVNHNRVGGTFRRLTIQDELNFDSWWSSFYSGETEMAINVNGDEIGTLVNVNEKNPEDDDQIPRRGMAFSSELEAEEFCKKYAKRIGFTVRKGKVQRKANGTLKGRCFLCSCEGFRTKKHPNQGTKYQRSETRTGCNVQIQVKLDNGQWVITKLHLEHNHRLQCLDTLNWPSDEVEGASGADKEIQTSFAPTEAEDTDKTLTDPNTAAAGLLEMVEGSGVTSNTRESIWQQIWTKYGDVTANCSFTAPQFVEIIKGSILQIVELMQKNTACSLSGADTYFIDRALNLSNPYFTHHSDHPGLVLISKSLNGDNYSAWKRAMILALNSKNKLGFVNGSIKAPSEEIDPEGYATWSRCNDMVHSWIVNTLNPEIADSVIYYSTAHEVWEDLCLWDELASYNAASHGAQQDQQKLMQFLMGLNESYSAIHGQILLMNPLPSVRQAYSSVSQEEKQRLLTSTNAAAESAASAAMAVRSNDKSSATWKDGIDRSNTGRMEPTDHPSSSQNFRVNRSSQGQDGRPFFDQDWRRMGSGRGRPQCSYCGDMGHWVQKCFQLHGYPPDHPKARINLGSNSNRNKSFSAANQVSEADEGKPAVALSEAQLKQLLSLLNNQDENSSSKVNAVTKPGSGYEEDDWFGYKPAYRSFVAQHSAVTEPRSYLEAAAHPEWQEAMCSELQALQANDTWFLTPLSAEYLCPHRQDHICPLLACIAAARGWSLHQMDVNNAFLHGNLHEEIYMSPSLGLRRQGEENLVCRLHKSLYGLKQASRQWFAKFSEAIQSVGYAQSRVDYSLFTRKQGKSFTALLIYVDNILITGNDPVSIATTKKFLHSHFHLKDLGDLKYFLGIEVSVSKNGIFISQCKYALEIIEDAGLLGAAPIDTPMERGLKLSDKSDLLKDQGRYRRLVGRLIYLTMSRLDITYAVHVLSWFMHQPRKAHMEAAFRVVRYLKNTPGQGLFFSSNNDFRLRAYCDSNWAGCPLTRRSTVGYCVFLGPLLISWRSKRQKTVSLSSTEAEYRAMTRACCELTWLRYLLKDLVVLHQEPALLYCDNKATLHIAANPVFHERTRHIEMDCHYIRDKIQDGSIITRHVDWLRSPFVGVQPLVEYAQAEGKRDVIRRRLNEKIAEVEQLYLELDQAEASLQECNL</sequence>
<dbReference type="Proteomes" id="UP001227230">
    <property type="component" value="Chromosome 18"/>
</dbReference>
<feature type="domain" description="FAR1" evidence="2">
    <location>
        <begin position="137"/>
        <end position="223"/>
    </location>
</feature>
<dbReference type="InterPro" id="IPR013103">
    <property type="entry name" value="RVT_2"/>
</dbReference>
<feature type="compositionally biased region" description="Polar residues" evidence="1">
    <location>
        <begin position="558"/>
        <end position="574"/>
    </location>
</feature>
<feature type="region of interest" description="Disordered" evidence="1">
    <location>
        <begin position="531"/>
        <end position="581"/>
    </location>
</feature>
<evidence type="ECO:0000259" key="4">
    <source>
        <dbReference type="Pfam" id="PF14244"/>
    </source>
</evidence>
<dbReference type="InterPro" id="IPR004330">
    <property type="entry name" value="FAR1_DNA_bnd_dom"/>
</dbReference>
<accession>A0ABY9DXB6</accession>
<protein>
    <recommendedName>
        <fullName evidence="7">Retrovirus-related Pol polyprotein from transposon RE1</fullName>
    </recommendedName>
</protein>
<dbReference type="EMBL" id="CP126665">
    <property type="protein sequence ID" value="WKA11561.1"/>
    <property type="molecule type" value="Genomic_DNA"/>
</dbReference>
<dbReference type="CDD" id="cd09272">
    <property type="entry name" value="RNase_HI_RT_Ty1"/>
    <property type="match status" value="1"/>
</dbReference>
<gene>
    <name evidence="5" type="ORF">VitviT2T_029049</name>
</gene>
<keyword evidence="6" id="KW-1185">Reference proteome</keyword>
<feature type="domain" description="Reverse transcriptase Ty1/copia-type" evidence="3">
    <location>
        <begin position="758"/>
        <end position="939"/>
    </location>
</feature>
<evidence type="ECO:0000256" key="1">
    <source>
        <dbReference type="SAM" id="MobiDB-lite"/>
    </source>
</evidence>
<evidence type="ECO:0000313" key="6">
    <source>
        <dbReference type="Proteomes" id="UP001227230"/>
    </source>
</evidence>
<dbReference type="Pfam" id="PF14244">
    <property type="entry name" value="Retrotran_gag_3"/>
    <property type="match status" value="1"/>
</dbReference>
<evidence type="ECO:0000259" key="2">
    <source>
        <dbReference type="Pfam" id="PF03101"/>
    </source>
</evidence>
<dbReference type="PANTHER" id="PTHR11439:SF470">
    <property type="entry name" value="CYSTEINE-RICH RLK (RECEPTOR-LIKE PROTEIN KINASE) 8"/>
    <property type="match status" value="1"/>
</dbReference>
<evidence type="ECO:0000259" key="3">
    <source>
        <dbReference type="Pfam" id="PF07727"/>
    </source>
</evidence>